<name>H6NH03_9BACL</name>
<evidence type="ECO:0000259" key="9">
    <source>
        <dbReference type="Pfam" id="PF17763"/>
    </source>
</evidence>
<feature type="signal peptide" evidence="7">
    <location>
        <begin position="1"/>
        <end position="26"/>
    </location>
</feature>
<evidence type="ECO:0000256" key="4">
    <source>
        <dbReference type="PIRSR" id="PIRSR001220-2"/>
    </source>
</evidence>
<dbReference type="InterPro" id="IPR027475">
    <property type="entry name" value="Asparaginase/glutaminase_AS2"/>
</dbReference>
<dbReference type="Pfam" id="PF00710">
    <property type="entry name" value="Asparaginase"/>
    <property type="match status" value="1"/>
</dbReference>
<dbReference type="InterPro" id="IPR040919">
    <property type="entry name" value="Asparaginase_C"/>
</dbReference>
<dbReference type="Gene3D" id="3.40.50.40">
    <property type="match status" value="1"/>
</dbReference>
<evidence type="ECO:0000256" key="7">
    <source>
        <dbReference type="SAM" id="SignalP"/>
    </source>
</evidence>
<evidence type="ECO:0000256" key="2">
    <source>
        <dbReference type="ARBA" id="ARBA00022801"/>
    </source>
</evidence>
<protein>
    <submittedName>
        <fullName evidence="10">L-asparaginase, type II</fullName>
    </submittedName>
</protein>
<keyword evidence="11" id="KW-1185">Reference proteome</keyword>
<accession>H6NH03</accession>
<dbReference type="CDD" id="cd08964">
    <property type="entry name" value="L-asparaginase_II"/>
    <property type="match status" value="1"/>
</dbReference>
<dbReference type="SUPFAM" id="SSF53774">
    <property type="entry name" value="Glutaminase/Asparaginase"/>
    <property type="match status" value="1"/>
</dbReference>
<feature type="domain" description="Asparaginase/glutaminase C-terminal" evidence="9">
    <location>
        <begin position="275"/>
        <end position="382"/>
    </location>
</feature>
<dbReference type="InterPro" id="IPR027473">
    <property type="entry name" value="L-asparaginase_C"/>
</dbReference>
<feature type="binding site" evidence="4">
    <location>
        <position position="115"/>
    </location>
    <ligand>
        <name>substrate</name>
    </ligand>
</feature>
<evidence type="ECO:0000313" key="10">
    <source>
        <dbReference type="EMBL" id="AFC28445.1"/>
    </source>
</evidence>
<keyword evidence="7" id="KW-0732">Signal</keyword>
<dbReference type="InterPro" id="IPR036152">
    <property type="entry name" value="Asp/glu_Ase-like_sf"/>
</dbReference>
<feature type="active site" description="O-isoaspartyl threonine intermediate" evidence="3">
    <location>
        <position position="68"/>
    </location>
</feature>
<dbReference type="SMART" id="SM00870">
    <property type="entry name" value="Asparaginase"/>
    <property type="match status" value="1"/>
</dbReference>
<dbReference type="InterPro" id="IPR027474">
    <property type="entry name" value="L-asparaginase_N"/>
</dbReference>
<dbReference type="PROSITE" id="PS00917">
    <property type="entry name" value="ASN_GLN_ASE_2"/>
    <property type="match status" value="1"/>
</dbReference>
<sequence length="386" mass="41273">MKKLIGKKIAAVTVLTLSLISTGCAAKNQPNVETKNATPIVESASVANVSNAVKPNLPNIHILTMGGTIAAAGSGPAQTTGYEVGVLTPDQLIEAVPSLKDIANLTTTQVAKMDSGTSNTDAVMVKLAKEAQKTLDDPKYDGVVITHGTDTLEETAYFLDLTVHSDKPIVFVGSMRPSTALSADGPFNLYNAVALAGSKEAQGKGVLISFNDKIGNARDTFKTSTTGVDTFKNPELGYLGYMQGGKPYFYNLPVRRHTNQSEFDIRSMTEDHLKRVDIVYSHANDDRVMVDAAVSAGAKGIIHAGTGNGSVHEKTLPGLQDAIKKGVVVVRGTRVPEGIVTREKIDDDNTFVVSDNLSPQKARILLMLALSQTQDIQKIQKDFNQY</sequence>
<dbReference type="Gene3D" id="3.40.50.1170">
    <property type="entry name" value="L-asparaginase, N-terminal domain"/>
    <property type="match status" value="1"/>
</dbReference>
<dbReference type="Pfam" id="PF17763">
    <property type="entry name" value="Asparaginase_C"/>
    <property type="match status" value="1"/>
</dbReference>
<dbReference type="KEGG" id="pmq:PM3016_1520"/>
<evidence type="ECO:0000313" key="11">
    <source>
        <dbReference type="Proteomes" id="UP000007523"/>
    </source>
</evidence>
<comment type="similarity">
    <text evidence="1 6">Belongs to the asparaginase 1 family.</text>
</comment>
<evidence type="ECO:0000256" key="3">
    <source>
        <dbReference type="PIRSR" id="PIRSR001220-1"/>
    </source>
</evidence>
<gene>
    <name evidence="10" type="ORF">PM3016_1520</name>
</gene>
<dbReference type="PROSITE" id="PS51732">
    <property type="entry name" value="ASN_GLN_ASE_3"/>
    <property type="match status" value="1"/>
</dbReference>
<dbReference type="PROSITE" id="PS51257">
    <property type="entry name" value="PROKAR_LIPOPROTEIN"/>
    <property type="match status" value="1"/>
</dbReference>
<dbReference type="AlphaFoldDB" id="H6NH03"/>
<dbReference type="PIRSF" id="PIRSF500176">
    <property type="entry name" value="L_ASNase"/>
    <property type="match status" value="1"/>
</dbReference>
<dbReference type="GO" id="GO:0004067">
    <property type="term" value="F:asparaginase activity"/>
    <property type="evidence" value="ECO:0007669"/>
    <property type="project" value="UniProtKB-UniRule"/>
</dbReference>
<evidence type="ECO:0000256" key="5">
    <source>
        <dbReference type="PROSITE-ProRule" id="PRU10100"/>
    </source>
</evidence>
<feature type="chain" id="PRO_5039558805" evidence="7">
    <location>
        <begin position="27"/>
        <end position="386"/>
    </location>
</feature>
<dbReference type="PIRSF" id="PIRSF001220">
    <property type="entry name" value="L-ASNase_gatD"/>
    <property type="match status" value="1"/>
</dbReference>
<feature type="binding site" evidence="4">
    <location>
        <begin position="149"/>
        <end position="150"/>
    </location>
    <ligand>
        <name>substrate</name>
    </ligand>
</feature>
<evidence type="ECO:0000256" key="6">
    <source>
        <dbReference type="RuleBase" id="RU004456"/>
    </source>
</evidence>
<dbReference type="NCBIfam" id="TIGR00520">
    <property type="entry name" value="asnASE_II"/>
    <property type="match status" value="1"/>
</dbReference>
<feature type="active site" evidence="5">
    <location>
        <position position="149"/>
    </location>
</feature>
<proteinExistence type="inferred from homology"/>
<reference evidence="10 11" key="1">
    <citation type="journal article" date="2012" name="J. Bacteriol.">
        <title>Complete Genome Sequence of Paenibacillus mucilaginosus 3016, a Bacterium Functional as Microbial Fertilizer.</title>
        <authorList>
            <person name="Ma M."/>
            <person name="Wang Z."/>
            <person name="Li L."/>
            <person name="Jiang X."/>
            <person name="Guan D."/>
            <person name="Cao F."/>
            <person name="Chen H."/>
            <person name="Wang X."/>
            <person name="Shen D."/>
            <person name="Du B."/>
            <person name="Li J."/>
        </authorList>
    </citation>
    <scope>NUCLEOTIDE SEQUENCE [LARGE SCALE GENOMIC DNA]</scope>
    <source>
        <strain evidence="10 11">3016</strain>
    </source>
</reference>
<dbReference type="PANTHER" id="PTHR11707">
    <property type="entry name" value="L-ASPARAGINASE"/>
    <property type="match status" value="1"/>
</dbReference>
<dbReference type="RefSeq" id="WP_014369044.1">
    <property type="nucleotide sequence ID" value="NC_016935.1"/>
</dbReference>
<dbReference type="InterPro" id="IPR004550">
    <property type="entry name" value="AsnASE_II"/>
</dbReference>
<evidence type="ECO:0000259" key="8">
    <source>
        <dbReference type="Pfam" id="PF00710"/>
    </source>
</evidence>
<dbReference type="Proteomes" id="UP000007523">
    <property type="component" value="Chromosome"/>
</dbReference>
<dbReference type="PANTHER" id="PTHR11707:SF28">
    <property type="entry name" value="60 KDA LYSOPHOSPHOLIPASE"/>
    <property type="match status" value="1"/>
</dbReference>
<dbReference type="PRINTS" id="PR00139">
    <property type="entry name" value="ASNGLNASE"/>
</dbReference>
<dbReference type="FunFam" id="3.40.50.1170:FF:000001">
    <property type="entry name" value="L-asparaginase 2"/>
    <property type="match status" value="1"/>
</dbReference>
<dbReference type="GO" id="GO:0006528">
    <property type="term" value="P:asparagine metabolic process"/>
    <property type="evidence" value="ECO:0007669"/>
    <property type="project" value="InterPro"/>
</dbReference>
<evidence type="ECO:0000256" key="1">
    <source>
        <dbReference type="ARBA" id="ARBA00010518"/>
    </source>
</evidence>
<dbReference type="EMBL" id="CP003235">
    <property type="protein sequence ID" value="AFC28445.1"/>
    <property type="molecule type" value="Genomic_DNA"/>
</dbReference>
<organism evidence="10 11">
    <name type="scientific">Paenibacillus mucilaginosus 3016</name>
    <dbReference type="NCBI Taxonomy" id="1116391"/>
    <lineage>
        <taxon>Bacteria</taxon>
        <taxon>Bacillati</taxon>
        <taxon>Bacillota</taxon>
        <taxon>Bacilli</taxon>
        <taxon>Bacillales</taxon>
        <taxon>Paenibacillaceae</taxon>
        <taxon>Paenibacillus</taxon>
    </lineage>
</organism>
<dbReference type="InterPro" id="IPR037152">
    <property type="entry name" value="L-asparaginase_N_sf"/>
</dbReference>
<dbReference type="STRING" id="1116391.PM3016_1520"/>
<dbReference type="InterPro" id="IPR006034">
    <property type="entry name" value="Asparaginase/glutaminase-like"/>
</dbReference>
<dbReference type="HOGENOM" id="CLU_019134_1_2_9"/>
<keyword evidence="2" id="KW-0378">Hydrolase</keyword>
<feature type="domain" description="L-asparaginase N-terminal" evidence="8">
    <location>
        <begin position="59"/>
        <end position="251"/>
    </location>
</feature>